<dbReference type="EMBL" id="CP087164">
    <property type="protein sequence ID" value="UGS33815.1"/>
    <property type="molecule type" value="Genomic_DNA"/>
</dbReference>
<dbReference type="Gene3D" id="1.10.1040.10">
    <property type="entry name" value="N-(1-d-carboxylethyl)-l-norvaline Dehydrogenase, domain 2"/>
    <property type="match status" value="1"/>
</dbReference>
<dbReference type="GO" id="GO:0043718">
    <property type="term" value="F:2-hydroxymethylglutarate dehydrogenase activity"/>
    <property type="evidence" value="ECO:0007669"/>
    <property type="project" value="UniProtKB-EC"/>
</dbReference>
<name>A0A9E6XS56_9ACTN</name>
<reference evidence="7" key="1">
    <citation type="journal article" date="2022" name="Int. J. Syst. Evol. Microbiol.">
        <title>Pseudomonas aegrilactucae sp. nov. and Pseudomonas morbosilactucae sp. nov., pathogens causing bacterial rot of lettuce in Japan.</title>
        <authorList>
            <person name="Sawada H."/>
            <person name="Fujikawa T."/>
            <person name="Satou M."/>
        </authorList>
    </citation>
    <scope>NUCLEOTIDE SEQUENCE</scope>
    <source>
        <strain evidence="7">0166_1</strain>
    </source>
</reference>
<feature type="active site" evidence="4">
    <location>
        <position position="177"/>
    </location>
</feature>
<dbReference type="PANTHER" id="PTHR43060">
    <property type="entry name" value="3-HYDROXYISOBUTYRATE DEHYDROGENASE-LIKE 1, MITOCHONDRIAL-RELATED"/>
    <property type="match status" value="1"/>
</dbReference>
<dbReference type="Proteomes" id="UP001162834">
    <property type="component" value="Chromosome"/>
</dbReference>
<dbReference type="InterPro" id="IPR036291">
    <property type="entry name" value="NAD(P)-bd_dom_sf"/>
</dbReference>
<feature type="domain" description="3-hydroxyisobutyrate dehydrogenase-like NAD-binding" evidence="6">
    <location>
        <begin position="171"/>
        <end position="272"/>
    </location>
</feature>
<evidence type="ECO:0000256" key="1">
    <source>
        <dbReference type="ARBA" id="ARBA00009080"/>
    </source>
</evidence>
<dbReference type="Pfam" id="PF03446">
    <property type="entry name" value="NAD_binding_2"/>
    <property type="match status" value="1"/>
</dbReference>
<evidence type="ECO:0000256" key="3">
    <source>
        <dbReference type="ARBA" id="ARBA00023027"/>
    </source>
</evidence>
<dbReference type="InterPro" id="IPR029154">
    <property type="entry name" value="HIBADH-like_NADP-bd"/>
</dbReference>
<organism evidence="7 8">
    <name type="scientific">Capillimicrobium parvum</name>
    <dbReference type="NCBI Taxonomy" id="2884022"/>
    <lineage>
        <taxon>Bacteria</taxon>
        <taxon>Bacillati</taxon>
        <taxon>Actinomycetota</taxon>
        <taxon>Thermoleophilia</taxon>
        <taxon>Solirubrobacterales</taxon>
        <taxon>Capillimicrobiaceae</taxon>
        <taxon>Capillimicrobium</taxon>
    </lineage>
</organism>
<dbReference type="SUPFAM" id="SSF48179">
    <property type="entry name" value="6-phosphogluconate dehydrogenase C-terminal domain-like"/>
    <property type="match status" value="1"/>
</dbReference>
<evidence type="ECO:0000259" key="5">
    <source>
        <dbReference type="Pfam" id="PF03446"/>
    </source>
</evidence>
<dbReference type="InterPro" id="IPR002204">
    <property type="entry name" value="3-OH-isobutyrate_DH-rel_CS"/>
</dbReference>
<dbReference type="InterPro" id="IPR008927">
    <property type="entry name" value="6-PGluconate_DH-like_C_sf"/>
</dbReference>
<feature type="domain" description="6-phosphogluconate dehydrogenase NADP-binding" evidence="5">
    <location>
        <begin position="8"/>
        <end position="167"/>
    </location>
</feature>
<dbReference type="InterPro" id="IPR013328">
    <property type="entry name" value="6PGD_dom2"/>
</dbReference>
<dbReference type="GO" id="GO:0050661">
    <property type="term" value="F:NADP binding"/>
    <property type="evidence" value="ECO:0007669"/>
    <property type="project" value="InterPro"/>
</dbReference>
<evidence type="ECO:0000313" key="7">
    <source>
        <dbReference type="EMBL" id="UGS33815.1"/>
    </source>
</evidence>
<dbReference type="RefSeq" id="WP_259313507.1">
    <property type="nucleotide sequence ID" value="NZ_CP087164.1"/>
</dbReference>
<protein>
    <submittedName>
        <fullName evidence="7">2-(Hydroxymethyl)glutarate dehydrogenase</fullName>
        <ecNumber evidence="7">1.1.1.291</ecNumber>
    </submittedName>
</protein>
<dbReference type="PIRSF" id="PIRSF000103">
    <property type="entry name" value="HIBADH"/>
    <property type="match status" value="1"/>
</dbReference>
<dbReference type="AlphaFoldDB" id="A0A9E6XS56"/>
<dbReference type="EC" id="1.1.1.291" evidence="7"/>
<dbReference type="GO" id="GO:0051287">
    <property type="term" value="F:NAD binding"/>
    <property type="evidence" value="ECO:0007669"/>
    <property type="project" value="InterPro"/>
</dbReference>
<evidence type="ECO:0000256" key="2">
    <source>
        <dbReference type="ARBA" id="ARBA00023002"/>
    </source>
</evidence>
<dbReference type="GO" id="GO:0016054">
    <property type="term" value="P:organic acid catabolic process"/>
    <property type="evidence" value="ECO:0007669"/>
    <property type="project" value="UniProtKB-ARBA"/>
</dbReference>
<evidence type="ECO:0000313" key="8">
    <source>
        <dbReference type="Proteomes" id="UP001162834"/>
    </source>
</evidence>
<keyword evidence="3" id="KW-0520">NAD</keyword>
<gene>
    <name evidence="7" type="primary">hgd_2</name>
    <name evidence="7" type="ORF">DSM104329_00180</name>
</gene>
<dbReference type="KEGG" id="sbae:DSM104329_00180"/>
<sequence length="297" mass="30728">MSSQAECVGFVGLGEMGLPMAAHLVAGGFGVVAYDALAARRGDAAERGIGWAASAAAVTAEATRTVVVMVRTLAQVESAVFGEDGCLAAGREPIDLLIMSTVDPGAMRSIARRAAERGATVVDAPVSGGRKGAEAATLAIMASGPAGALDRAEPVLNLVGEHVARVGDEAGHGQAVKLANQAMMAAAMAGTVEGLQIAERYGVDAQTMLDVVAHGTGGGWVVRNWDWMRSLWEDYEPGNALDVLDKDMRALLEVAGAEWMPLPVAAASFQRLVAHWSSYDAVRRGRRDRASSSSASG</sequence>
<keyword evidence="8" id="KW-1185">Reference proteome</keyword>
<dbReference type="InterPro" id="IPR015815">
    <property type="entry name" value="HIBADH-related"/>
</dbReference>
<proteinExistence type="inferred from homology"/>
<evidence type="ECO:0000259" key="6">
    <source>
        <dbReference type="Pfam" id="PF14833"/>
    </source>
</evidence>
<dbReference type="Pfam" id="PF14833">
    <property type="entry name" value="NAD_binding_11"/>
    <property type="match status" value="1"/>
</dbReference>
<dbReference type="PROSITE" id="PS00895">
    <property type="entry name" value="3_HYDROXYISOBUT_DH"/>
    <property type="match status" value="1"/>
</dbReference>
<evidence type="ECO:0000256" key="4">
    <source>
        <dbReference type="PIRSR" id="PIRSR000103-1"/>
    </source>
</evidence>
<dbReference type="Gene3D" id="3.40.50.720">
    <property type="entry name" value="NAD(P)-binding Rossmann-like Domain"/>
    <property type="match status" value="1"/>
</dbReference>
<accession>A0A9E6XS56</accession>
<comment type="similarity">
    <text evidence="1">Belongs to the HIBADH-related family.</text>
</comment>
<dbReference type="InterPro" id="IPR006115">
    <property type="entry name" value="6PGDH_NADP-bd"/>
</dbReference>
<keyword evidence="2 7" id="KW-0560">Oxidoreductase</keyword>
<dbReference type="PANTHER" id="PTHR43060:SF15">
    <property type="entry name" value="3-HYDROXYISOBUTYRATE DEHYDROGENASE-LIKE 1, MITOCHONDRIAL-RELATED"/>
    <property type="match status" value="1"/>
</dbReference>
<dbReference type="SUPFAM" id="SSF51735">
    <property type="entry name" value="NAD(P)-binding Rossmann-fold domains"/>
    <property type="match status" value="1"/>
</dbReference>